<dbReference type="SMART" id="SM00475">
    <property type="entry name" value="53EXOc"/>
    <property type="match status" value="1"/>
</dbReference>
<comment type="similarity">
    <text evidence="1 17">Belongs to the DNA polymerase type-A family.</text>
</comment>
<evidence type="ECO:0000256" key="14">
    <source>
        <dbReference type="ARBA" id="ARBA00023204"/>
    </source>
</evidence>
<evidence type="ECO:0000256" key="17">
    <source>
        <dbReference type="RuleBase" id="RU004460"/>
    </source>
</evidence>
<dbReference type="GO" id="GO:0006302">
    <property type="term" value="P:double-strand break repair"/>
    <property type="evidence" value="ECO:0007669"/>
    <property type="project" value="TreeGrafter"/>
</dbReference>
<evidence type="ECO:0000259" key="20">
    <source>
        <dbReference type="SMART" id="SM00475"/>
    </source>
</evidence>
<evidence type="ECO:0000256" key="4">
    <source>
        <dbReference type="ARBA" id="ARBA00020311"/>
    </source>
</evidence>
<dbReference type="InterPro" id="IPR008918">
    <property type="entry name" value="HhH2"/>
</dbReference>
<dbReference type="CDD" id="cd09859">
    <property type="entry name" value="PIN_53EXO"/>
    <property type="match status" value="1"/>
</dbReference>
<dbReference type="CDD" id="cd08637">
    <property type="entry name" value="DNA_pol_A_pol_I_C"/>
    <property type="match status" value="1"/>
</dbReference>
<keyword evidence="5 17" id="KW-0808">Transferase</keyword>
<dbReference type="InterPro" id="IPR012337">
    <property type="entry name" value="RNaseH-like_sf"/>
</dbReference>
<keyword evidence="11 17" id="KW-0269">Exonuclease</keyword>
<name>A0A653LAN6_AERVE</name>
<keyword evidence="13 17" id="KW-0238">DNA-binding</keyword>
<evidence type="ECO:0000256" key="7">
    <source>
        <dbReference type="ARBA" id="ARBA00022705"/>
    </source>
</evidence>
<dbReference type="SUPFAM" id="SSF56672">
    <property type="entry name" value="DNA/RNA polymerases"/>
    <property type="match status" value="1"/>
</dbReference>
<comment type="subunit">
    <text evidence="2">Single-chain monomer with multiple functions.</text>
</comment>
<dbReference type="GO" id="GO:0006261">
    <property type="term" value="P:DNA-templated DNA replication"/>
    <property type="evidence" value="ECO:0007669"/>
    <property type="project" value="UniProtKB-UniRule"/>
</dbReference>
<feature type="domain" description="5'-3' exonuclease" evidence="20">
    <location>
        <begin position="5"/>
        <end position="268"/>
    </location>
</feature>
<dbReference type="FunFam" id="1.20.1060.10:FF:000001">
    <property type="entry name" value="DNA polymerase I"/>
    <property type="match status" value="1"/>
</dbReference>
<dbReference type="RefSeq" id="WP_159157961.1">
    <property type="nucleotide sequence ID" value="NZ_LR732798.1"/>
</dbReference>
<feature type="domain" description="3'-5' exonuclease" evidence="19">
    <location>
        <begin position="322"/>
        <end position="509"/>
    </location>
</feature>
<dbReference type="Gene3D" id="1.10.150.20">
    <property type="entry name" value="5' to 3' exonuclease, C-terminal subdomain"/>
    <property type="match status" value="2"/>
</dbReference>
<dbReference type="SMART" id="SM00474">
    <property type="entry name" value="35EXOc"/>
    <property type="match status" value="1"/>
</dbReference>
<dbReference type="PRINTS" id="PR00868">
    <property type="entry name" value="DNAPOLI"/>
</dbReference>
<dbReference type="GO" id="GO:0003677">
    <property type="term" value="F:DNA binding"/>
    <property type="evidence" value="ECO:0007669"/>
    <property type="project" value="UniProtKB-UniRule"/>
</dbReference>
<dbReference type="Pfam" id="PF01612">
    <property type="entry name" value="DNA_pol_A_exo1"/>
    <property type="match status" value="1"/>
</dbReference>
<dbReference type="InterPro" id="IPR020045">
    <property type="entry name" value="DNA_polI_H3TH"/>
</dbReference>
<dbReference type="FunFam" id="1.10.150.20:FF:000003">
    <property type="entry name" value="DNA polymerase I"/>
    <property type="match status" value="1"/>
</dbReference>
<dbReference type="EC" id="2.7.7.7" evidence="3 16"/>
<keyword evidence="12 17" id="KW-0239">DNA-directed DNA polymerase</keyword>
<gene>
    <name evidence="17 22" type="primary">polA</name>
    <name evidence="22" type="ORF">AERO8C_70371</name>
</gene>
<dbReference type="InterPro" id="IPR002421">
    <property type="entry name" value="5-3_exonuclease"/>
</dbReference>
<protein>
    <recommendedName>
        <fullName evidence="4 16">DNA polymerase I</fullName>
        <ecNumber evidence="3 16">2.7.7.7</ecNumber>
    </recommendedName>
</protein>
<comment type="function">
    <text evidence="17">In addition to polymerase activity, this DNA polymerase exhibits 3'-5' and 5'-3' exonuclease activity.</text>
</comment>
<keyword evidence="9 17" id="KW-0227">DNA damage</keyword>
<evidence type="ECO:0000256" key="10">
    <source>
        <dbReference type="ARBA" id="ARBA00022801"/>
    </source>
</evidence>
<organism evidence="22 23">
    <name type="scientific">Aeromonas veronii</name>
    <dbReference type="NCBI Taxonomy" id="654"/>
    <lineage>
        <taxon>Bacteria</taxon>
        <taxon>Pseudomonadati</taxon>
        <taxon>Pseudomonadota</taxon>
        <taxon>Gammaproteobacteria</taxon>
        <taxon>Aeromonadales</taxon>
        <taxon>Aeromonadaceae</taxon>
        <taxon>Aeromonas</taxon>
    </lineage>
</organism>
<dbReference type="GO" id="GO:0008408">
    <property type="term" value="F:3'-5' exonuclease activity"/>
    <property type="evidence" value="ECO:0007669"/>
    <property type="project" value="UniProtKB-UniRule"/>
</dbReference>
<sequence length="921" mass="102105">MAPSNPLILVDGSSYLYRAFFASQQADLRTSTGLPSGAVRVMANMMRSLRKQYPDCHVAVVFDAKGKTFRDDIYPEYKATRASMPDDLRSQVAPIHQMIKAMGFPFLMVEGVEADDVIGTLARQATEKQLPVLISTGDKDMAQLVSDHVTLIDTMKDVKTDREGVIEKFGVPPELIIDYLALMGDKVDNIPGMTGVGEKTALALLQGIGSIDEIAANLDKVAALGFRGSKAFADKFREQEEQVRLSYRLATIKTDVELEQSLEELLLKPVDKESLLAVYREYELRNLIKELESGGEEGSESAGQDEAGDESTAPVAAIETDYRCILDEAEFDGWLEQLKTAPLFAFDTETTSLDYMEARIVGVSFAVEPGKAAYVPFGHDYLGAPVQLSEAVVLGKLKPLLEDPTRLKVGQNLKYDRNVLLNHDIDLQGIAYDTMLESYVLNSTASRHDMDSLAKRYLGVETTSFEDIAGKGVKQLTFNQIELEQAAPYAAEDADITLRLHQILWGQLEAVPGLAKVFSEIELPLLPVLARMELLGTTIDPKLLHQQSQEIELRLAELEKQAHELAGQEFNLSSPKQLGEILFTKLGLPIIKKTPKGAPSTAEEVLAELAETYELPRLLMEHRGLAKLKSTYTDKLPLMIKPRTGRVHTSYHQAVAATGRLSSSDPNLQNIPVRNEQGRRIRQAFIPSTGYKLVAADYSQIELRIMAHLSGDKGLLTAFAEGKDIHKATAAEVFGVELDAVTSDMRRSAKAINFGLIYGMSAFGLAKQLGIGRAEAQKYMDLYFERYPGVLEYMERTRQQAEAQGYVETLFGRRLYLPDIKSRNAGLRKAAERAAINAPMQGTAADIIKRAMINVDSWIRGIEDESIRMLMQVHDELVFEIREEKLEEYTAIIKEKMSAAAELHVPLLVEAGTGDNWEQAH</sequence>
<dbReference type="SUPFAM" id="SSF47807">
    <property type="entry name" value="5' to 3' exonuclease, C-terminal subdomain"/>
    <property type="match status" value="1"/>
</dbReference>
<evidence type="ECO:0000256" key="11">
    <source>
        <dbReference type="ARBA" id="ARBA00022839"/>
    </source>
</evidence>
<keyword evidence="10 17" id="KW-0378">Hydrolase</keyword>
<evidence type="ECO:0000256" key="2">
    <source>
        <dbReference type="ARBA" id="ARBA00011541"/>
    </source>
</evidence>
<dbReference type="AlphaFoldDB" id="A0A653LAN6"/>
<dbReference type="Gene3D" id="3.30.420.10">
    <property type="entry name" value="Ribonuclease H-like superfamily/Ribonuclease H"/>
    <property type="match status" value="1"/>
</dbReference>
<keyword evidence="8" id="KW-0540">Nuclease</keyword>
<evidence type="ECO:0000256" key="15">
    <source>
        <dbReference type="ARBA" id="ARBA00049244"/>
    </source>
</evidence>
<dbReference type="GO" id="GO:0008409">
    <property type="term" value="F:5'-3' exonuclease activity"/>
    <property type="evidence" value="ECO:0007669"/>
    <property type="project" value="UniProtKB-UniRule"/>
</dbReference>
<dbReference type="InterPro" id="IPR043502">
    <property type="entry name" value="DNA/RNA_pol_sf"/>
</dbReference>
<dbReference type="CDD" id="cd06139">
    <property type="entry name" value="DNA_polA_I_Ecoli_like_exo"/>
    <property type="match status" value="1"/>
</dbReference>
<dbReference type="InterPro" id="IPR002562">
    <property type="entry name" value="3'-5'_exonuclease_dom"/>
</dbReference>
<dbReference type="FunFam" id="1.10.150.20:FF:000002">
    <property type="entry name" value="DNA polymerase I"/>
    <property type="match status" value="1"/>
</dbReference>
<dbReference type="InterPro" id="IPR002298">
    <property type="entry name" value="DNA_polymerase_A"/>
</dbReference>
<evidence type="ECO:0000313" key="22">
    <source>
        <dbReference type="EMBL" id="VXA88743.1"/>
    </source>
</evidence>
<proteinExistence type="inferred from homology"/>
<dbReference type="Gene3D" id="3.40.50.1010">
    <property type="entry name" value="5'-nuclease"/>
    <property type="match status" value="1"/>
</dbReference>
<dbReference type="Gene3D" id="3.30.70.370">
    <property type="match status" value="1"/>
</dbReference>
<dbReference type="PANTHER" id="PTHR10133">
    <property type="entry name" value="DNA POLYMERASE I"/>
    <property type="match status" value="1"/>
</dbReference>
<evidence type="ECO:0000259" key="19">
    <source>
        <dbReference type="SMART" id="SM00474"/>
    </source>
</evidence>
<evidence type="ECO:0000256" key="5">
    <source>
        <dbReference type="ARBA" id="ARBA00022679"/>
    </source>
</evidence>
<comment type="catalytic activity">
    <reaction evidence="15 17">
        <text>DNA(n) + a 2'-deoxyribonucleoside 5'-triphosphate = DNA(n+1) + diphosphate</text>
        <dbReference type="Rhea" id="RHEA:22508"/>
        <dbReference type="Rhea" id="RHEA-COMP:17339"/>
        <dbReference type="Rhea" id="RHEA-COMP:17340"/>
        <dbReference type="ChEBI" id="CHEBI:33019"/>
        <dbReference type="ChEBI" id="CHEBI:61560"/>
        <dbReference type="ChEBI" id="CHEBI:173112"/>
        <dbReference type="EC" id="2.7.7.7"/>
    </reaction>
</comment>
<dbReference type="InterPro" id="IPR020046">
    <property type="entry name" value="5-3_exonucl_a-hlix_arch_N"/>
</dbReference>
<dbReference type="SUPFAM" id="SSF53098">
    <property type="entry name" value="Ribonuclease H-like"/>
    <property type="match status" value="1"/>
</dbReference>
<dbReference type="InterPro" id="IPR018320">
    <property type="entry name" value="DNA_polymerase_1"/>
</dbReference>
<dbReference type="Pfam" id="PF02739">
    <property type="entry name" value="5_3_exonuc_N"/>
    <property type="match status" value="1"/>
</dbReference>
<dbReference type="PANTHER" id="PTHR10133:SF27">
    <property type="entry name" value="DNA POLYMERASE NU"/>
    <property type="match status" value="1"/>
</dbReference>
<keyword evidence="7 17" id="KW-0235">DNA replication</keyword>
<dbReference type="EMBL" id="CABWLC010000020">
    <property type="protein sequence ID" value="VXA88743.1"/>
    <property type="molecule type" value="Genomic_DNA"/>
</dbReference>
<dbReference type="Pfam" id="PF00476">
    <property type="entry name" value="DNA_pol_A"/>
    <property type="match status" value="1"/>
</dbReference>
<feature type="region of interest" description="Disordered" evidence="18">
    <location>
        <begin position="293"/>
        <end position="312"/>
    </location>
</feature>
<dbReference type="InterPro" id="IPR036397">
    <property type="entry name" value="RNaseH_sf"/>
</dbReference>
<evidence type="ECO:0000256" key="16">
    <source>
        <dbReference type="NCBIfam" id="TIGR00593"/>
    </source>
</evidence>
<dbReference type="InterPro" id="IPR029060">
    <property type="entry name" value="PIN-like_dom_sf"/>
</dbReference>
<dbReference type="InterPro" id="IPR001098">
    <property type="entry name" value="DNA-dir_DNA_pol_A_palm_dom"/>
</dbReference>
<reference evidence="22 23" key="1">
    <citation type="submission" date="2019-10" db="EMBL/GenBank/DDBJ databases">
        <authorList>
            <person name="Karimi E."/>
        </authorList>
    </citation>
    <scope>NUCLEOTIDE SEQUENCE [LARGE SCALE GENOMIC DNA]</scope>
    <source>
        <strain evidence="22">Aeromonas sp. 8C</strain>
    </source>
</reference>
<dbReference type="Pfam" id="PF01367">
    <property type="entry name" value="5_3_exonuc"/>
    <property type="match status" value="1"/>
</dbReference>
<dbReference type="FunFam" id="3.30.420.10:FF:000026">
    <property type="entry name" value="DNA polymerase I"/>
    <property type="match status" value="1"/>
</dbReference>
<evidence type="ECO:0000256" key="13">
    <source>
        <dbReference type="ARBA" id="ARBA00023125"/>
    </source>
</evidence>
<evidence type="ECO:0000256" key="3">
    <source>
        <dbReference type="ARBA" id="ARBA00012417"/>
    </source>
</evidence>
<dbReference type="NCBIfam" id="TIGR00593">
    <property type="entry name" value="pola"/>
    <property type="match status" value="1"/>
</dbReference>
<keyword evidence="14 17" id="KW-0234">DNA repair</keyword>
<dbReference type="SUPFAM" id="SSF88723">
    <property type="entry name" value="PIN domain-like"/>
    <property type="match status" value="1"/>
</dbReference>
<dbReference type="Gene3D" id="1.20.1060.10">
    <property type="entry name" value="Taq DNA Polymerase, Chain T, domain 4"/>
    <property type="match status" value="1"/>
</dbReference>
<dbReference type="FunFam" id="3.40.50.1010:FF:000001">
    <property type="entry name" value="DNA polymerase I"/>
    <property type="match status" value="1"/>
</dbReference>
<dbReference type="CDD" id="cd09898">
    <property type="entry name" value="H3TH_53EXO"/>
    <property type="match status" value="1"/>
</dbReference>
<keyword evidence="6 17" id="KW-0548">Nucleotidyltransferase</keyword>
<evidence type="ECO:0000256" key="8">
    <source>
        <dbReference type="ARBA" id="ARBA00022722"/>
    </source>
</evidence>
<dbReference type="SMART" id="SM00279">
    <property type="entry name" value="HhH2"/>
    <property type="match status" value="1"/>
</dbReference>
<dbReference type="InterPro" id="IPR019760">
    <property type="entry name" value="DNA-dir_DNA_pol_A_CS"/>
</dbReference>
<evidence type="ECO:0000256" key="6">
    <source>
        <dbReference type="ARBA" id="ARBA00022695"/>
    </source>
</evidence>
<dbReference type="PROSITE" id="PS00447">
    <property type="entry name" value="DNA_POLYMERASE_A"/>
    <property type="match status" value="1"/>
</dbReference>
<evidence type="ECO:0000256" key="18">
    <source>
        <dbReference type="SAM" id="MobiDB-lite"/>
    </source>
</evidence>
<dbReference type="InterPro" id="IPR036279">
    <property type="entry name" value="5-3_exonuclease_C_sf"/>
</dbReference>
<dbReference type="SMART" id="SM00482">
    <property type="entry name" value="POLAc"/>
    <property type="match status" value="1"/>
</dbReference>
<accession>A0A653LAN6</accession>
<dbReference type="GO" id="GO:0003887">
    <property type="term" value="F:DNA-directed DNA polymerase activity"/>
    <property type="evidence" value="ECO:0007669"/>
    <property type="project" value="UniProtKB-UniRule"/>
</dbReference>
<dbReference type="NCBIfam" id="NF004397">
    <property type="entry name" value="PRK05755.1"/>
    <property type="match status" value="1"/>
</dbReference>
<evidence type="ECO:0000256" key="9">
    <source>
        <dbReference type="ARBA" id="ARBA00022763"/>
    </source>
</evidence>
<evidence type="ECO:0000259" key="21">
    <source>
        <dbReference type="SMART" id="SM00482"/>
    </source>
</evidence>
<evidence type="ECO:0000256" key="1">
    <source>
        <dbReference type="ARBA" id="ARBA00007705"/>
    </source>
</evidence>
<feature type="domain" description="DNA-directed DNA polymerase family A palm" evidence="21">
    <location>
        <begin position="678"/>
        <end position="885"/>
    </location>
</feature>
<evidence type="ECO:0000256" key="12">
    <source>
        <dbReference type="ARBA" id="ARBA00022932"/>
    </source>
</evidence>
<evidence type="ECO:0000313" key="23">
    <source>
        <dbReference type="Proteomes" id="UP000439123"/>
    </source>
</evidence>
<dbReference type="Proteomes" id="UP000439123">
    <property type="component" value="Unassembled WGS sequence"/>
</dbReference>